<dbReference type="Pfam" id="PF01494">
    <property type="entry name" value="FAD_binding_3"/>
    <property type="match status" value="2"/>
</dbReference>
<dbReference type="PRINTS" id="PR00420">
    <property type="entry name" value="RNGMNOXGNASE"/>
</dbReference>
<feature type="region of interest" description="Disordered" evidence="5">
    <location>
        <begin position="246"/>
        <end position="266"/>
    </location>
</feature>
<evidence type="ECO:0000313" key="7">
    <source>
        <dbReference type="EMBL" id="GIJ81546.1"/>
    </source>
</evidence>
<organism evidence="7 8">
    <name type="scientific">Aspergillus pseudoviridinutans</name>
    <dbReference type="NCBI Taxonomy" id="1517512"/>
    <lineage>
        <taxon>Eukaryota</taxon>
        <taxon>Fungi</taxon>
        <taxon>Dikarya</taxon>
        <taxon>Ascomycota</taxon>
        <taxon>Pezizomycotina</taxon>
        <taxon>Eurotiomycetes</taxon>
        <taxon>Eurotiomycetidae</taxon>
        <taxon>Eurotiales</taxon>
        <taxon>Aspergillaceae</taxon>
        <taxon>Aspergillus</taxon>
        <taxon>Aspergillus subgen. Fumigati</taxon>
    </lineage>
</organism>
<dbReference type="PANTHER" id="PTHR46972:SF1">
    <property type="entry name" value="FAD DEPENDENT OXIDOREDUCTASE DOMAIN-CONTAINING PROTEIN"/>
    <property type="match status" value="1"/>
</dbReference>
<accession>A0A9P3B5H7</accession>
<evidence type="ECO:0000256" key="3">
    <source>
        <dbReference type="ARBA" id="ARBA00023002"/>
    </source>
</evidence>
<dbReference type="GO" id="GO:0071949">
    <property type="term" value="F:FAD binding"/>
    <property type="evidence" value="ECO:0007669"/>
    <property type="project" value="InterPro"/>
</dbReference>
<gene>
    <name evidence="7" type="ORF">Asppvi_000045</name>
</gene>
<proteinExistence type="predicted"/>
<dbReference type="PANTHER" id="PTHR46972">
    <property type="entry name" value="MONOOXYGENASE ASQM-RELATED"/>
    <property type="match status" value="1"/>
</dbReference>
<keyword evidence="2" id="KW-0274">FAD</keyword>
<evidence type="ECO:0000256" key="4">
    <source>
        <dbReference type="ARBA" id="ARBA00023033"/>
    </source>
</evidence>
<evidence type="ECO:0000313" key="8">
    <source>
        <dbReference type="Proteomes" id="UP001043456"/>
    </source>
</evidence>
<keyword evidence="4" id="KW-0503">Monooxygenase</keyword>
<dbReference type="InterPro" id="IPR036188">
    <property type="entry name" value="FAD/NAD-bd_sf"/>
</dbReference>
<dbReference type="OrthoDB" id="655030at2759"/>
<comment type="caution">
    <text evidence="7">The sequence shown here is derived from an EMBL/GenBank/DDBJ whole genome shotgun (WGS) entry which is preliminary data.</text>
</comment>
<dbReference type="Proteomes" id="UP001043456">
    <property type="component" value="Unassembled WGS sequence"/>
</dbReference>
<feature type="compositionally biased region" description="Polar residues" evidence="5">
    <location>
        <begin position="246"/>
        <end position="260"/>
    </location>
</feature>
<keyword evidence="3" id="KW-0560">Oxidoreductase</keyword>
<dbReference type="InterPro" id="IPR002938">
    <property type="entry name" value="FAD-bd"/>
</dbReference>
<dbReference type="AlphaFoldDB" id="A0A9P3B5H7"/>
<feature type="domain" description="FAD-binding" evidence="6">
    <location>
        <begin position="8"/>
        <end position="201"/>
    </location>
</feature>
<protein>
    <recommendedName>
        <fullName evidence="6">FAD-binding domain-containing protein</fullName>
    </recommendedName>
</protein>
<evidence type="ECO:0000256" key="5">
    <source>
        <dbReference type="SAM" id="MobiDB-lite"/>
    </source>
</evidence>
<dbReference type="EMBL" id="BHVY01000001">
    <property type="protein sequence ID" value="GIJ81546.1"/>
    <property type="molecule type" value="Genomic_DNA"/>
</dbReference>
<dbReference type="GO" id="GO:0004497">
    <property type="term" value="F:monooxygenase activity"/>
    <property type="evidence" value="ECO:0007669"/>
    <property type="project" value="UniProtKB-KW"/>
</dbReference>
<evidence type="ECO:0000259" key="6">
    <source>
        <dbReference type="Pfam" id="PF01494"/>
    </source>
</evidence>
<keyword evidence="8" id="KW-1185">Reference proteome</keyword>
<feature type="domain" description="FAD-binding" evidence="6">
    <location>
        <begin position="338"/>
        <end position="373"/>
    </location>
</feature>
<keyword evidence="1" id="KW-0285">Flavoprotein</keyword>
<evidence type="ECO:0000256" key="2">
    <source>
        <dbReference type="ARBA" id="ARBA00022827"/>
    </source>
</evidence>
<dbReference type="Gene3D" id="3.50.50.60">
    <property type="entry name" value="FAD/NAD(P)-binding domain"/>
    <property type="match status" value="1"/>
</dbReference>
<dbReference type="SUPFAM" id="SSF51905">
    <property type="entry name" value="FAD/NAD(P)-binding domain"/>
    <property type="match status" value="1"/>
</dbReference>
<evidence type="ECO:0000256" key="1">
    <source>
        <dbReference type="ARBA" id="ARBA00022630"/>
    </source>
</evidence>
<sequence length="430" mass="46548">MYSPSNFKIAIIGAGPAGLTLASLLTASKHAFDFTIFERRERPDPDAVNHPSGNLDLQEEYGLKVVKACGLYDQFLRIDSGCTEQTTIVDKTGHVFLDHLGEGRPEISRNALAQLLLSAVPHERIRWSTRVLSVDAKKRTVSFQRHNMPTTDEAFNLIVGADGAWSKARAAIPDAVHPIYSGVCSVTLDLPPLSENHPDLHKLLGGGTFAACSDGKVLLSQRGIHGTARLYLFLHSTTQAATRAVLAQQQKQEGQHNDQAGPNPVLDADQLLADLPTNHADLLRVLLSDEDFFAGWSEELRNLLTVACEAQPADLPVDARPLYMLPLEPFPHPHTPGLALVGDAAHLMTPFAGKGVNTAMADSLALAEQLEKLADSQTGLVEGLEEALVAFEKDVHPRGLAAMKLTWLSLLLSYDENGPGKLCQVMAANH</sequence>
<name>A0A9P3B5H7_9EURO</name>
<dbReference type="RefSeq" id="XP_043152293.1">
    <property type="nucleotide sequence ID" value="XM_043296358.1"/>
</dbReference>
<dbReference type="GeneID" id="66998658"/>
<reference evidence="7 8" key="1">
    <citation type="submission" date="2018-10" db="EMBL/GenBank/DDBJ databases">
        <title>Pan-genome distribution and transcriptional activeness of fungal secondary metabolism genes in Aspergillus section Fumigati.</title>
        <authorList>
            <person name="Takahashi H."/>
            <person name="Umemura M."/>
            <person name="Ninomiya A."/>
            <person name="Kusuya Y."/>
            <person name="Urayama S."/>
            <person name="Shimizu M."/>
            <person name="Watanabe A."/>
            <person name="Kamei K."/>
            <person name="Yaguchi T."/>
            <person name="Hagiwara D."/>
        </authorList>
    </citation>
    <scope>NUCLEOTIDE SEQUENCE [LARGE SCALE GENOMIC DNA]</scope>
    <source>
        <strain evidence="7 8">IFM 55266</strain>
    </source>
</reference>